<evidence type="ECO:0000313" key="4">
    <source>
        <dbReference type="RefSeq" id="XP_028032923.1"/>
    </source>
</evidence>
<organism evidence="3 4">
    <name type="scientific">Bombyx mandarina</name>
    <name type="common">Wild silk moth</name>
    <name type="synonym">Wild silkworm</name>
    <dbReference type="NCBI Taxonomy" id="7092"/>
    <lineage>
        <taxon>Eukaryota</taxon>
        <taxon>Metazoa</taxon>
        <taxon>Ecdysozoa</taxon>
        <taxon>Arthropoda</taxon>
        <taxon>Hexapoda</taxon>
        <taxon>Insecta</taxon>
        <taxon>Pterygota</taxon>
        <taxon>Neoptera</taxon>
        <taxon>Endopterygota</taxon>
        <taxon>Lepidoptera</taxon>
        <taxon>Glossata</taxon>
        <taxon>Ditrysia</taxon>
        <taxon>Bombycoidea</taxon>
        <taxon>Bombycidae</taxon>
        <taxon>Bombycinae</taxon>
        <taxon>Bombyx</taxon>
    </lineage>
</organism>
<keyword evidence="2" id="KW-0732">Signal</keyword>
<feature type="region of interest" description="Disordered" evidence="1">
    <location>
        <begin position="76"/>
        <end position="98"/>
    </location>
</feature>
<feature type="chain" id="PRO_5026895579" evidence="2">
    <location>
        <begin position="20"/>
        <end position="113"/>
    </location>
</feature>
<dbReference type="AlphaFoldDB" id="A0A6J2JUF4"/>
<accession>A0A6J2JUF4</accession>
<gene>
    <name evidence="4" type="primary">LOC114245111</name>
</gene>
<proteinExistence type="predicted"/>
<evidence type="ECO:0000256" key="1">
    <source>
        <dbReference type="SAM" id="MobiDB-lite"/>
    </source>
</evidence>
<evidence type="ECO:0000313" key="3">
    <source>
        <dbReference type="Proteomes" id="UP000504629"/>
    </source>
</evidence>
<reference evidence="4" key="1">
    <citation type="submission" date="2025-08" db="UniProtKB">
        <authorList>
            <consortium name="RefSeq"/>
        </authorList>
    </citation>
    <scope>IDENTIFICATION</scope>
    <source>
        <tissue evidence="4">Silk gland</tissue>
    </source>
</reference>
<dbReference type="KEGG" id="bman:114245111"/>
<feature type="signal peptide" evidence="2">
    <location>
        <begin position="1"/>
        <end position="19"/>
    </location>
</feature>
<name>A0A6J2JUF4_BOMMA</name>
<keyword evidence="3" id="KW-1185">Reference proteome</keyword>
<dbReference type="GeneID" id="114245111"/>
<dbReference type="Proteomes" id="UP000504629">
    <property type="component" value="Unplaced"/>
</dbReference>
<sequence length="113" mass="13072">MKIYVMFVVVAVSLKTGHQYNVPETTFPQYGFPQSINLNGNMAQLRHVGEPSLQHGKDISYSISYSDYLYLKRHKTKGQDSPFNPERPPEGTSQRDNRYLVHYAHRNANWALE</sequence>
<evidence type="ECO:0000256" key="2">
    <source>
        <dbReference type="SAM" id="SignalP"/>
    </source>
</evidence>
<protein>
    <submittedName>
        <fullName evidence="4">Uncharacterized protein LOC114245111</fullName>
    </submittedName>
</protein>
<dbReference type="RefSeq" id="XP_028032923.1">
    <property type="nucleotide sequence ID" value="XM_028177122.1"/>
</dbReference>
<feature type="compositionally biased region" description="Basic and acidic residues" evidence="1">
    <location>
        <begin position="87"/>
        <end position="98"/>
    </location>
</feature>